<name>A0ABT7AC31_9HYPH</name>
<dbReference type="PANTHER" id="PTHR32089">
    <property type="entry name" value="METHYL-ACCEPTING CHEMOTAXIS PROTEIN MCPB"/>
    <property type="match status" value="1"/>
</dbReference>
<accession>A0ABT7AC31</accession>
<dbReference type="SMART" id="SM00283">
    <property type="entry name" value="MA"/>
    <property type="match status" value="1"/>
</dbReference>
<evidence type="ECO:0000313" key="6">
    <source>
        <dbReference type="Proteomes" id="UP001321492"/>
    </source>
</evidence>
<reference evidence="5 6" key="1">
    <citation type="submission" date="2023-05" db="EMBL/GenBank/DDBJ databases">
        <title>Chelatococcus sp. nov., a moderately thermophilic bacterium isolated from hot spring microbial mat.</title>
        <authorList>
            <person name="Hu C.-J."/>
            <person name="Li W.-J."/>
        </authorList>
    </citation>
    <scope>NUCLEOTIDE SEQUENCE [LARGE SCALE GENOMIC DNA]</scope>
    <source>
        <strain evidence="5 6">SYSU G07232</strain>
    </source>
</reference>
<evidence type="ECO:0000256" key="3">
    <source>
        <dbReference type="SAM" id="MobiDB-lite"/>
    </source>
</evidence>
<keyword evidence="1 2" id="KW-0807">Transducer</keyword>
<dbReference type="InterPro" id="IPR004089">
    <property type="entry name" value="MCPsignal_dom"/>
</dbReference>
<feature type="region of interest" description="Disordered" evidence="3">
    <location>
        <begin position="1"/>
        <end position="21"/>
    </location>
</feature>
<feature type="compositionally biased region" description="Gly residues" evidence="3">
    <location>
        <begin position="1"/>
        <end position="17"/>
    </location>
</feature>
<protein>
    <submittedName>
        <fullName evidence="5">Methyl-accepting chemotaxis protein</fullName>
    </submittedName>
</protein>
<gene>
    <name evidence="5" type="ORF">QNA08_01510</name>
</gene>
<dbReference type="RefSeq" id="WP_283738911.1">
    <property type="nucleotide sequence ID" value="NZ_JASJEV010000001.1"/>
</dbReference>
<organism evidence="5 6">
    <name type="scientific">Chelatococcus albus</name>
    <dbReference type="NCBI Taxonomy" id="3047466"/>
    <lineage>
        <taxon>Bacteria</taxon>
        <taxon>Pseudomonadati</taxon>
        <taxon>Pseudomonadota</taxon>
        <taxon>Alphaproteobacteria</taxon>
        <taxon>Hyphomicrobiales</taxon>
        <taxon>Chelatococcaceae</taxon>
        <taxon>Chelatococcus</taxon>
    </lineage>
</organism>
<dbReference type="PROSITE" id="PS50111">
    <property type="entry name" value="CHEMOTAXIS_TRANSDUC_2"/>
    <property type="match status" value="1"/>
</dbReference>
<evidence type="ECO:0000256" key="1">
    <source>
        <dbReference type="ARBA" id="ARBA00023224"/>
    </source>
</evidence>
<comment type="caution">
    <text evidence="5">The sequence shown here is derived from an EMBL/GenBank/DDBJ whole genome shotgun (WGS) entry which is preliminary data.</text>
</comment>
<evidence type="ECO:0000256" key="2">
    <source>
        <dbReference type="PROSITE-ProRule" id="PRU00284"/>
    </source>
</evidence>
<evidence type="ECO:0000259" key="4">
    <source>
        <dbReference type="PROSITE" id="PS50111"/>
    </source>
</evidence>
<feature type="domain" description="Methyl-accepting transducer" evidence="4">
    <location>
        <begin position="34"/>
        <end position="277"/>
    </location>
</feature>
<sequence length="487" mass="52504">MTAEAGGGGDATAGQGTGSASAAGQGVIVDIVKRVDQLGVQIADIHGFIETLSHQFDEQAERFHHLSSAAEHMLRSNEHIASLGEAAQQSAEAVRQAMGSTTEAIRAGLNGALGTIGTLTTAATTMAGLLSEVMASIREIRESSSAIQSIATETQLLALNAGVEAARAGDAGRGFAVVADAVRQLSDQAREVTRENARRLEALGRVLDGLVTKSQDNAEKARRAAEDSALIGAQLDGFDRFGRQVQELVGNIEVIARPVRENIAHCRRVIDDLADLAGGVDASSRDLANANRRIDMLRSISEELISCLADSGVETPDHALIELCMTAAREIGARFEHAVERGHASLADLFDERYVPIPGTNPQQHMTRFVRLTDNLLPPIQERLLAADPRIVFCVAVDRNGYLPTHNLQYARPQGKDPVWNAAHCRNRRIFNDRTGLSAGRNTRPFLLQTYRRDMGGGTYVLMKDLSAPILVKGRHWGGFRIGYKVT</sequence>
<dbReference type="SUPFAM" id="SSF58104">
    <property type="entry name" value="Methyl-accepting chemotaxis protein (MCP) signaling domain"/>
    <property type="match status" value="1"/>
</dbReference>
<keyword evidence="6" id="KW-1185">Reference proteome</keyword>
<dbReference type="EMBL" id="JASJEV010000001">
    <property type="protein sequence ID" value="MDJ1156920.1"/>
    <property type="molecule type" value="Genomic_DNA"/>
</dbReference>
<proteinExistence type="predicted"/>
<dbReference type="Pfam" id="PF00015">
    <property type="entry name" value="MCPsignal"/>
    <property type="match status" value="1"/>
</dbReference>
<dbReference type="PANTHER" id="PTHR32089:SF112">
    <property type="entry name" value="LYSOZYME-LIKE PROTEIN-RELATED"/>
    <property type="match status" value="1"/>
</dbReference>
<dbReference type="Gene3D" id="1.10.287.950">
    <property type="entry name" value="Methyl-accepting chemotaxis protein"/>
    <property type="match status" value="1"/>
</dbReference>
<dbReference type="Proteomes" id="UP001321492">
    <property type="component" value="Unassembled WGS sequence"/>
</dbReference>
<evidence type="ECO:0000313" key="5">
    <source>
        <dbReference type="EMBL" id="MDJ1156920.1"/>
    </source>
</evidence>